<comment type="caution">
    <text evidence="1">The sequence shown here is derived from an EMBL/GenBank/DDBJ whole genome shotgun (WGS) entry which is preliminary data.</text>
</comment>
<reference evidence="1 2" key="1">
    <citation type="submission" date="2019-06" db="EMBL/GenBank/DDBJ databases">
        <authorList>
            <person name="Broberg M."/>
        </authorList>
    </citation>
    <scope>NUCLEOTIDE SEQUENCE [LARGE SCALE GENOMIC DNA]</scope>
</reference>
<accession>A0ABY6TR04</accession>
<sequence length="138" mass="16432">MPSNKTERDKKKEARFRKKQLELVESLLRPLLSKLSFTLKDTPATDACYRIASREKVVGFLDEYFNRTEVPLSSRKASVDQRYEQVIEIMRDMDDDTRLLDLVCQTSSQRTVRDDLRRALYWWRHALYSREEAEQDPV</sequence>
<dbReference type="EMBL" id="CABFNS010000328">
    <property type="protein sequence ID" value="VUC21038.1"/>
    <property type="molecule type" value="Genomic_DNA"/>
</dbReference>
<name>A0ABY6TR04_BIOOC</name>
<evidence type="ECO:0000313" key="1">
    <source>
        <dbReference type="EMBL" id="VUC21038.1"/>
    </source>
</evidence>
<gene>
    <name evidence="1" type="ORF">CLO192961_LOCUS38937</name>
</gene>
<protein>
    <submittedName>
        <fullName evidence="1">Uncharacterized protein</fullName>
    </submittedName>
</protein>
<proteinExistence type="predicted"/>
<evidence type="ECO:0000313" key="2">
    <source>
        <dbReference type="Proteomes" id="UP000766486"/>
    </source>
</evidence>
<organism evidence="1 2">
    <name type="scientific">Bionectria ochroleuca</name>
    <name type="common">Gliocladium roseum</name>
    <dbReference type="NCBI Taxonomy" id="29856"/>
    <lineage>
        <taxon>Eukaryota</taxon>
        <taxon>Fungi</taxon>
        <taxon>Dikarya</taxon>
        <taxon>Ascomycota</taxon>
        <taxon>Pezizomycotina</taxon>
        <taxon>Sordariomycetes</taxon>
        <taxon>Hypocreomycetidae</taxon>
        <taxon>Hypocreales</taxon>
        <taxon>Bionectriaceae</taxon>
        <taxon>Clonostachys</taxon>
    </lineage>
</organism>
<keyword evidence="2" id="KW-1185">Reference proteome</keyword>
<dbReference type="Proteomes" id="UP000766486">
    <property type="component" value="Unassembled WGS sequence"/>
</dbReference>